<accession>A0ABS4FP08</accession>
<organism evidence="1 2">
    <name type="scientific">Paenibacillus turicensis</name>
    <dbReference type="NCBI Taxonomy" id="160487"/>
    <lineage>
        <taxon>Bacteria</taxon>
        <taxon>Bacillati</taxon>
        <taxon>Bacillota</taxon>
        <taxon>Bacilli</taxon>
        <taxon>Bacillales</taxon>
        <taxon>Paenibacillaceae</taxon>
        <taxon>Paenibacillus</taxon>
    </lineage>
</organism>
<name>A0ABS4FP08_9BACL</name>
<dbReference type="RefSeq" id="WP_210087989.1">
    <property type="nucleotide sequence ID" value="NZ_JAGGKG010000003.1"/>
</dbReference>
<reference evidence="1 2" key="1">
    <citation type="submission" date="2021-03" db="EMBL/GenBank/DDBJ databases">
        <title>Genomic Encyclopedia of Type Strains, Phase IV (KMG-IV): sequencing the most valuable type-strain genomes for metagenomic binning, comparative biology and taxonomic classification.</title>
        <authorList>
            <person name="Goeker M."/>
        </authorList>
    </citation>
    <scope>NUCLEOTIDE SEQUENCE [LARGE SCALE GENOMIC DNA]</scope>
    <source>
        <strain evidence="1 2">DSM 14349</strain>
    </source>
</reference>
<keyword evidence="2" id="KW-1185">Reference proteome</keyword>
<proteinExistence type="predicted"/>
<sequence>MKKRYVSLIILFFVLTLVGCSESEDISKESFTYLPKKQAIEQFVKHEGLNITDLLKLELRDGINLILIRAANKQIYFVGQLHESQGNYAINRITPGWDVSELSGNWSIPIHIKEKDYTLSVHPANKAEDHFVIDDYGIAVDVLQENDNKEDESLLQAYEVWYQK</sequence>
<protein>
    <recommendedName>
        <fullName evidence="3">Lipoprotein</fullName>
    </recommendedName>
</protein>
<evidence type="ECO:0000313" key="2">
    <source>
        <dbReference type="Proteomes" id="UP001519272"/>
    </source>
</evidence>
<dbReference type="PROSITE" id="PS51257">
    <property type="entry name" value="PROKAR_LIPOPROTEIN"/>
    <property type="match status" value="1"/>
</dbReference>
<gene>
    <name evidence="1" type="ORF">J2Z32_000924</name>
</gene>
<dbReference type="Proteomes" id="UP001519272">
    <property type="component" value="Unassembled WGS sequence"/>
</dbReference>
<evidence type="ECO:0000313" key="1">
    <source>
        <dbReference type="EMBL" id="MBP1904307.1"/>
    </source>
</evidence>
<comment type="caution">
    <text evidence="1">The sequence shown here is derived from an EMBL/GenBank/DDBJ whole genome shotgun (WGS) entry which is preliminary data.</text>
</comment>
<evidence type="ECO:0008006" key="3">
    <source>
        <dbReference type="Google" id="ProtNLM"/>
    </source>
</evidence>
<dbReference type="EMBL" id="JAGGKG010000003">
    <property type="protein sequence ID" value="MBP1904307.1"/>
    <property type="molecule type" value="Genomic_DNA"/>
</dbReference>